<dbReference type="EMBL" id="VSSQ01125816">
    <property type="protein sequence ID" value="MPN55980.1"/>
    <property type="molecule type" value="Genomic_DNA"/>
</dbReference>
<protein>
    <submittedName>
        <fullName evidence="1">Uncharacterized protein</fullName>
    </submittedName>
</protein>
<organism evidence="1">
    <name type="scientific">bioreactor metagenome</name>
    <dbReference type="NCBI Taxonomy" id="1076179"/>
    <lineage>
        <taxon>unclassified sequences</taxon>
        <taxon>metagenomes</taxon>
        <taxon>ecological metagenomes</taxon>
    </lineage>
</organism>
<accession>A0A645IYK9</accession>
<dbReference type="AlphaFoldDB" id="A0A645IYK9"/>
<evidence type="ECO:0000313" key="1">
    <source>
        <dbReference type="EMBL" id="MPN55980.1"/>
    </source>
</evidence>
<reference evidence="1" key="1">
    <citation type="submission" date="2019-08" db="EMBL/GenBank/DDBJ databases">
        <authorList>
            <person name="Kucharzyk K."/>
            <person name="Murdoch R.W."/>
            <person name="Higgins S."/>
            <person name="Loffler F."/>
        </authorList>
    </citation>
    <scope>NUCLEOTIDE SEQUENCE</scope>
</reference>
<comment type="caution">
    <text evidence="1">The sequence shown here is derived from an EMBL/GenBank/DDBJ whole genome shotgun (WGS) entry which is preliminary data.</text>
</comment>
<sequence>MLECFPFGILMNPVVYCFVIWRIERPECLRRTEGRVLCAKIISAYIDHIDEITRRRVYFLQIHKGDLRLLFKYLMDVILVNNGRHIPFRNVPNPFGVFQSRPRHKRDIAKCRASKIASDQIFRAFQFTLLVLIICHIFFRQKTELLKIILRVQIIFINGLLPDG</sequence>
<gene>
    <name evidence="1" type="ORF">SDC9_203664</name>
</gene>
<proteinExistence type="predicted"/>
<name>A0A645IYK9_9ZZZZ</name>